<dbReference type="PROSITE" id="PS00080">
    <property type="entry name" value="MULTICOPPER_OXIDASE2"/>
    <property type="match status" value="1"/>
</dbReference>
<evidence type="ECO:0000259" key="3">
    <source>
        <dbReference type="Pfam" id="PF07731"/>
    </source>
</evidence>
<sequence>MFVGRLHKPSMRSLTSAAAVLAGLTCADTAARAHDLVEPTVLRSKHGVLDLLMIAKAKPVSTISYTPPGGSPMNPTGWVYEICPRPASDLKCPAGAAVSDYGGVRLALQKGDTLKIRLVNQLPQLDPAKVNHNTDPGQANLFRNPTNLHTHGLIVEPRAPTLSDQTFGDYVFVQIYNSANGMPVPQTTHQHGSNKMNYADYRIEIPRNHPSGQFWFHPHIHGLSLNQVSEGLAGIISVGEVSDYAHGDARDTPFPEASVRHLVLKDMQVAAGGTVQFDSGPAAVQPGEVINQQDPGFCAQFPADSSEVRQGSCPGVDNTADEGSNFSGGNWFFTVNGRTFPTIKMTDPDGEVWRLTNASGSLSYNLQLTDDEAQKPMVMQLISVDGVSVNLPQDTTMDTMVRLGGARFRVVPCPPLPSSRFHSKPVCVTQIVMMPSSRTEVFVTYRDPATGAIASPGRSASATFKMVGLTMGSGDQWPAVDLAKVNFHQHGWRNHISYGLDIRGDALSTMQPSGILDAKVPYASATPLRDGCRPLPAGHRRRIFFGLADLTDDGTFGLGYEEVDQNGNPVPGTQLPVSQFDPAQNIVCLPLAAGQRPVHETWELVQLSTENHNFHIHQTRFRTINSKAAENTPLSVSLNRSIGGGMLQDNVPLGVATPNVPEVMDAQSGVCSIEQWRNGQCTSKPVVLDIPFSQVGEFVYHCHILEHEDGGMMAKIKVVPSPYSGNPWEAMNQMPW</sequence>
<dbReference type="SUPFAM" id="SSF49503">
    <property type="entry name" value="Cupredoxins"/>
    <property type="match status" value="3"/>
</dbReference>
<dbReference type="GO" id="GO:0016491">
    <property type="term" value="F:oxidoreductase activity"/>
    <property type="evidence" value="ECO:0007669"/>
    <property type="project" value="UniProtKB-KW"/>
</dbReference>
<protein>
    <submittedName>
        <fullName evidence="4">Multicopper oxidase</fullName>
    </submittedName>
</protein>
<dbReference type="InterPro" id="IPR002355">
    <property type="entry name" value="Cu_oxidase_Cu_BS"/>
</dbReference>
<dbReference type="eggNOG" id="COG2132">
    <property type="taxonomic scope" value="Bacteria"/>
</dbReference>
<evidence type="ECO:0000256" key="2">
    <source>
        <dbReference type="ARBA" id="ARBA00023002"/>
    </source>
</evidence>
<dbReference type="GO" id="GO:0005507">
    <property type="term" value="F:copper ion binding"/>
    <property type="evidence" value="ECO:0007669"/>
    <property type="project" value="InterPro"/>
</dbReference>
<keyword evidence="2" id="KW-0560">Oxidoreductase</keyword>
<dbReference type="GO" id="GO:0030288">
    <property type="term" value="C:outer membrane-bounded periplasmic space"/>
    <property type="evidence" value="ECO:0007669"/>
    <property type="project" value="TreeGrafter"/>
</dbReference>
<dbReference type="KEGG" id="aol:S58_15940"/>
<dbReference type="InterPro" id="IPR008972">
    <property type="entry name" value="Cupredoxin"/>
</dbReference>
<dbReference type="PANTHER" id="PTHR11709:SF2">
    <property type="entry name" value="MULTICOPPER OXIDASE LPR1"/>
    <property type="match status" value="1"/>
</dbReference>
<proteinExistence type="predicted"/>
<accession>M4Z3Z2</accession>
<dbReference type="EMBL" id="AP012603">
    <property type="protein sequence ID" value="BAM87602.1"/>
    <property type="molecule type" value="Genomic_DNA"/>
</dbReference>
<dbReference type="Gene3D" id="2.60.40.420">
    <property type="entry name" value="Cupredoxins - blue copper proteins"/>
    <property type="match status" value="3"/>
</dbReference>
<name>M4Z3Z2_9BRAD</name>
<dbReference type="Pfam" id="PF07731">
    <property type="entry name" value="Cu-oxidase_2"/>
    <property type="match status" value="1"/>
</dbReference>
<dbReference type="PROSITE" id="PS00079">
    <property type="entry name" value="MULTICOPPER_OXIDASE1"/>
    <property type="match status" value="1"/>
</dbReference>
<dbReference type="Proteomes" id="UP000011841">
    <property type="component" value="Chromosome"/>
</dbReference>
<dbReference type="InterPro" id="IPR011706">
    <property type="entry name" value="Cu-oxidase_C"/>
</dbReference>
<dbReference type="InterPro" id="IPR045087">
    <property type="entry name" value="Cu-oxidase_fam"/>
</dbReference>
<evidence type="ECO:0000256" key="1">
    <source>
        <dbReference type="ARBA" id="ARBA00022723"/>
    </source>
</evidence>
<evidence type="ECO:0000313" key="5">
    <source>
        <dbReference type="Proteomes" id="UP000011841"/>
    </source>
</evidence>
<keyword evidence="5" id="KW-1185">Reference proteome</keyword>
<dbReference type="InterPro" id="IPR033138">
    <property type="entry name" value="Cu_oxidase_CS"/>
</dbReference>
<evidence type="ECO:0000313" key="4">
    <source>
        <dbReference type="EMBL" id="BAM87602.1"/>
    </source>
</evidence>
<dbReference type="PATRIC" id="fig|1245469.3.peg.1636"/>
<dbReference type="PANTHER" id="PTHR11709">
    <property type="entry name" value="MULTI-COPPER OXIDASE"/>
    <property type="match status" value="1"/>
</dbReference>
<dbReference type="HOGENOM" id="CLU_009100_3_1_5"/>
<gene>
    <name evidence="4" type="ORF">S58_15940</name>
</gene>
<organism evidence="4 5">
    <name type="scientific">Bradyrhizobium oligotrophicum S58</name>
    <dbReference type="NCBI Taxonomy" id="1245469"/>
    <lineage>
        <taxon>Bacteria</taxon>
        <taxon>Pseudomonadati</taxon>
        <taxon>Pseudomonadota</taxon>
        <taxon>Alphaproteobacteria</taxon>
        <taxon>Hyphomicrobiales</taxon>
        <taxon>Nitrobacteraceae</taxon>
        <taxon>Bradyrhizobium</taxon>
    </lineage>
</organism>
<dbReference type="AlphaFoldDB" id="M4Z3Z2"/>
<keyword evidence="1" id="KW-0479">Metal-binding</keyword>
<feature type="domain" description="Plastocyanin-like" evidence="3">
    <location>
        <begin position="688"/>
        <end position="720"/>
    </location>
</feature>
<reference evidence="4 5" key="1">
    <citation type="journal article" date="2013" name="Appl. Environ. Microbiol.">
        <title>Genome analysis suggests that the soil oligotrophic bacterium Agromonas oligotrophica (Bradyrhizobium oligotrophicum) is a nitrogen-fixing symbiont of Aeschynomene indica.</title>
        <authorList>
            <person name="Okubo T."/>
            <person name="Fukushima S."/>
            <person name="Itakura M."/>
            <person name="Oshima K."/>
            <person name="Longtonglang A."/>
            <person name="Teaumroong N."/>
            <person name="Mitsui H."/>
            <person name="Hattori M."/>
            <person name="Hattori R."/>
            <person name="Hattori T."/>
            <person name="Minamisawa K."/>
        </authorList>
    </citation>
    <scope>NUCLEOTIDE SEQUENCE [LARGE SCALE GENOMIC DNA]</scope>
    <source>
        <strain evidence="4 5">S58</strain>
    </source>
</reference>
<dbReference type="STRING" id="1245469.S58_15940"/>